<evidence type="ECO:0000256" key="4">
    <source>
        <dbReference type="ARBA" id="ARBA00022741"/>
    </source>
</evidence>
<evidence type="ECO:0000256" key="6">
    <source>
        <dbReference type="ARBA" id="ARBA00022967"/>
    </source>
</evidence>
<evidence type="ECO:0000256" key="8">
    <source>
        <dbReference type="ARBA" id="ARBA00023251"/>
    </source>
</evidence>
<keyword evidence="7" id="KW-0472">Membrane</keyword>
<keyword evidence="2" id="KW-0813">Transport</keyword>
<gene>
    <name evidence="11" type="ORF">CXF42_03370</name>
    <name evidence="10" type="ORF">CXF48_07435</name>
</gene>
<organism evidence="11 13">
    <name type="scientific">Corynebacterium bovis</name>
    <dbReference type="NCBI Taxonomy" id="36808"/>
    <lineage>
        <taxon>Bacteria</taxon>
        <taxon>Bacillati</taxon>
        <taxon>Actinomycetota</taxon>
        <taxon>Actinomycetes</taxon>
        <taxon>Mycobacteriales</taxon>
        <taxon>Corynebacteriaceae</taxon>
        <taxon>Corynebacterium</taxon>
    </lineage>
</organism>
<feature type="domain" description="ABC transporter" evidence="9">
    <location>
        <begin position="36"/>
        <end position="261"/>
    </location>
</feature>
<dbReference type="InterPro" id="IPR017871">
    <property type="entry name" value="ABC_transporter-like_CS"/>
</dbReference>
<dbReference type="EMBL" id="PQNQ01000006">
    <property type="protein sequence ID" value="RRQ04879.1"/>
    <property type="molecule type" value="Genomic_DNA"/>
</dbReference>
<evidence type="ECO:0000313" key="13">
    <source>
        <dbReference type="Proteomes" id="UP000278422"/>
    </source>
</evidence>
<dbReference type="PROSITE" id="PS50893">
    <property type="entry name" value="ABC_TRANSPORTER_2"/>
    <property type="match status" value="1"/>
</dbReference>
<dbReference type="InterPro" id="IPR003593">
    <property type="entry name" value="AAA+_ATPase"/>
</dbReference>
<evidence type="ECO:0000313" key="10">
    <source>
        <dbReference type="EMBL" id="RRO86243.1"/>
    </source>
</evidence>
<sequence length="339" mass="36325">MGRPTTRAAPDLPATSRARRCAGALDWCPVYEAEVLELRGVVKRYGAATAVDGLDLELRRAEVLALLGPNGAGKTTTVEMCEGFLVPDDGVVRVLGMDPAEQADEIRGRIGVMLQGGGAYPGIRVGEMLRLAASYSSDPLDPRWLLDTVGLTGHESTAYRRLSGGEQQRLSLAMALVGRPELVFLDEPTAGLDAQSRLLVWDLVSALRRDGVAVVLTTHLMDEAEALADRVVIMDHGTVVARGTTAELTTGQEPTLSLSTDRDLDVAATQAWLDRHGQSTTVRRQRPRQYCVDGAVTPEAVAAVTAAAADQGVLVSTMSVDHRSLEDVFLDITGREMRA</sequence>
<evidence type="ECO:0000256" key="2">
    <source>
        <dbReference type="ARBA" id="ARBA00022448"/>
    </source>
</evidence>
<keyword evidence="6" id="KW-1278">Translocase</keyword>
<dbReference type="CDD" id="cd03230">
    <property type="entry name" value="ABC_DR_subfamily_A"/>
    <property type="match status" value="1"/>
</dbReference>
<dbReference type="InterPro" id="IPR003439">
    <property type="entry name" value="ABC_transporter-like_ATP-bd"/>
</dbReference>
<evidence type="ECO:0000256" key="1">
    <source>
        <dbReference type="ARBA" id="ARBA00004202"/>
    </source>
</evidence>
<proteinExistence type="predicted"/>
<dbReference type="InterPro" id="IPR027417">
    <property type="entry name" value="P-loop_NTPase"/>
</dbReference>
<comment type="subcellular location">
    <subcellularLocation>
        <location evidence="1">Cell membrane</location>
        <topology evidence="1">Peripheral membrane protein</topology>
    </subcellularLocation>
</comment>
<dbReference type="PANTHER" id="PTHR42711:SF16">
    <property type="entry name" value="ABC TRANSPORTER ATP-BINDING PROTEIN"/>
    <property type="match status" value="1"/>
</dbReference>
<dbReference type="GO" id="GO:0055085">
    <property type="term" value="P:transmembrane transport"/>
    <property type="evidence" value="ECO:0007669"/>
    <property type="project" value="UniProtKB-ARBA"/>
</dbReference>
<keyword evidence="8" id="KW-0046">Antibiotic resistance</keyword>
<evidence type="ECO:0000256" key="3">
    <source>
        <dbReference type="ARBA" id="ARBA00022475"/>
    </source>
</evidence>
<keyword evidence="4" id="KW-0547">Nucleotide-binding</keyword>
<evidence type="ECO:0000256" key="7">
    <source>
        <dbReference type="ARBA" id="ARBA00023136"/>
    </source>
</evidence>
<dbReference type="AlphaFoldDB" id="A0A3R8PN72"/>
<dbReference type="PANTHER" id="PTHR42711">
    <property type="entry name" value="ABC TRANSPORTER ATP-BINDING PROTEIN"/>
    <property type="match status" value="1"/>
</dbReference>
<dbReference type="Proteomes" id="UP000278422">
    <property type="component" value="Unassembled WGS sequence"/>
</dbReference>
<keyword evidence="13" id="KW-1185">Reference proteome</keyword>
<dbReference type="GO" id="GO:0005886">
    <property type="term" value="C:plasma membrane"/>
    <property type="evidence" value="ECO:0007669"/>
    <property type="project" value="UniProtKB-SubCell"/>
</dbReference>
<evidence type="ECO:0000313" key="12">
    <source>
        <dbReference type="Proteomes" id="UP000276526"/>
    </source>
</evidence>
<protein>
    <submittedName>
        <fullName evidence="11">Spermidine/putrescine ABC transporter ATP-binding protein</fullName>
    </submittedName>
</protein>
<dbReference type="Pfam" id="PF00005">
    <property type="entry name" value="ABC_tran"/>
    <property type="match status" value="1"/>
</dbReference>
<dbReference type="SUPFAM" id="SSF52540">
    <property type="entry name" value="P-loop containing nucleoside triphosphate hydrolases"/>
    <property type="match status" value="1"/>
</dbReference>
<keyword evidence="3" id="KW-1003">Cell membrane</keyword>
<dbReference type="PROSITE" id="PS00211">
    <property type="entry name" value="ABC_TRANSPORTER_1"/>
    <property type="match status" value="1"/>
</dbReference>
<name>A0A3R8PN72_9CORY</name>
<dbReference type="InterPro" id="IPR050763">
    <property type="entry name" value="ABC_transporter_ATP-binding"/>
</dbReference>
<dbReference type="FunFam" id="3.40.50.300:FF:000589">
    <property type="entry name" value="ABC transporter, ATP-binding subunit"/>
    <property type="match status" value="1"/>
</dbReference>
<comment type="caution">
    <text evidence="11">The sequence shown here is derived from an EMBL/GenBank/DDBJ whole genome shotgun (WGS) entry which is preliminary data.</text>
</comment>
<evidence type="ECO:0000256" key="5">
    <source>
        <dbReference type="ARBA" id="ARBA00022840"/>
    </source>
</evidence>
<dbReference type="GO" id="GO:0005524">
    <property type="term" value="F:ATP binding"/>
    <property type="evidence" value="ECO:0007669"/>
    <property type="project" value="UniProtKB-KW"/>
</dbReference>
<dbReference type="EMBL" id="PQNK01000011">
    <property type="protein sequence ID" value="RRO86243.1"/>
    <property type="molecule type" value="Genomic_DNA"/>
</dbReference>
<dbReference type="SMART" id="SM00382">
    <property type="entry name" value="AAA"/>
    <property type="match status" value="1"/>
</dbReference>
<dbReference type="GO" id="GO:0016887">
    <property type="term" value="F:ATP hydrolysis activity"/>
    <property type="evidence" value="ECO:0007669"/>
    <property type="project" value="InterPro"/>
</dbReference>
<dbReference type="Proteomes" id="UP000276526">
    <property type="component" value="Unassembled WGS sequence"/>
</dbReference>
<dbReference type="Gene3D" id="3.40.50.300">
    <property type="entry name" value="P-loop containing nucleotide triphosphate hydrolases"/>
    <property type="match status" value="1"/>
</dbReference>
<evidence type="ECO:0000313" key="11">
    <source>
        <dbReference type="EMBL" id="RRQ04879.1"/>
    </source>
</evidence>
<dbReference type="GO" id="GO:0046677">
    <property type="term" value="P:response to antibiotic"/>
    <property type="evidence" value="ECO:0007669"/>
    <property type="project" value="UniProtKB-KW"/>
</dbReference>
<dbReference type="OrthoDB" id="9804819at2"/>
<accession>A0A3R8PN72</accession>
<evidence type="ECO:0000259" key="9">
    <source>
        <dbReference type="PROSITE" id="PS50893"/>
    </source>
</evidence>
<keyword evidence="5 11" id="KW-0067">ATP-binding</keyword>
<reference evidence="12 13" key="1">
    <citation type="submission" date="2018-01" db="EMBL/GenBank/DDBJ databases">
        <title>Twenty Corynebacterium bovis Genomes.</title>
        <authorList>
            <person name="Gulvik C.A."/>
        </authorList>
    </citation>
    <scope>NUCLEOTIDE SEQUENCE [LARGE SCALE GENOMIC DNA]</scope>
    <source>
        <strain evidence="11 13">16-2004</strain>
        <strain evidence="10 12">F6900</strain>
    </source>
</reference>